<dbReference type="PANTHER" id="PTHR20338">
    <property type="entry name" value="NUCLEAR RESPIRATORY FACTOR 1"/>
    <property type="match status" value="1"/>
</dbReference>
<dbReference type="Gene3D" id="2.30.29.30">
    <property type="entry name" value="Pleckstrin-homology domain (PH domain)/Phosphotyrosine-binding domain (PTB)"/>
    <property type="match status" value="1"/>
</dbReference>
<accession>A0A9D4I0E7</accession>
<protein>
    <recommendedName>
        <fullName evidence="2">WH1 domain-containing protein</fullName>
    </recommendedName>
</protein>
<evidence type="ECO:0000256" key="1">
    <source>
        <dbReference type="SAM" id="MobiDB-lite"/>
    </source>
</evidence>
<dbReference type="EMBL" id="JAIWYP010000011">
    <property type="protein sequence ID" value="KAH3739629.1"/>
    <property type="molecule type" value="Genomic_DNA"/>
</dbReference>
<dbReference type="InterPro" id="IPR039142">
    <property type="entry name" value="NRF1/Ewg"/>
</dbReference>
<gene>
    <name evidence="3" type="ORF">DPMN_046283</name>
</gene>
<dbReference type="Proteomes" id="UP000828390">
    <property type="component" value="Unassembled WGS sequence"/>
</dbReference>
<dbReference type="InterPro" id="IPR011993">
    <property type="entry name" value="PH-like_dom_sf"/>
</dbReference>
<reference evidence="3" key="1">
    <citation type="journal article" date="2019" name="bioRxiv">
        <title>The Genome of the Zebra Mussel, Dreissena polymorpha: A Resource for Invasive Species Research.</title>
        <authorList>
            <person name="McCartney M.A."/>
            <person name="Auch B."/>
            <person name="Kono T."/>
            <person name="Mallez S."/>
            <person name="Zhang Y."/>
            <person name="Obille A."/>
            <person name="Becker A."/>
            <person name="Abrahante J.E."/>
            <person name="Garbe J."/>
            <person name="Badalamenti J.P."/>
            <person name="Herman A."/>
            <person name="Mangelson H."/>
            <person name="Liachko I."/>
            <person name="Sullivan S."/>
            <person name="Sone E.D."/>
            <person name="Koren S."/>
            <person name="Silverstein K.A.T."/>
            <person name="Beckman K.B."/>
            <person name="Gohl D.M."/>
        </authorList>
    </citation>
    <scope>NUCLEOTIDE SEQUENCE</scope>
    <source>
        <strain evidence="3">Duluth1</strain>
        <tissue evidence="3">Whole animal</tissue>
    </source>
</reference>
<name>A0A9D4I0E7_DREPO</name>
<feature type="compositionally biased region" description="Low complexity" evidence="1">
    <location>
        <begin position="449"/>
        <end position="459"/>
    </location>
</feature>
<feature type="region of interest" description="Disordered" evidence="1">
    <location>
        <begin position="179"/>
        <end position="200"/>
    </location>
</feature>
<feature type="region of interest" description="Disordered" evidence="1">
    <location>
        <begin position="1"/>
        <end position="28"/>
    </location>
</feature>
<dbReference type="AlphaFoldDB" id="A0A9D4I0E7"/>
<feature type="domain" description="WH1" evidence="2">
    <location>
        <begin position="232"/>
        <end position="349"/>
    </location>
</feature>
<feature type="region of interest" description="Disordered" evidence="1">
    <location>
        <begin position="449"/>
        <end position="470"/>
    </location>
</feature>
<evidence type="ECO:0000259" key="2">
    <source>
        <dbReference type="PROSITE" id="PS50229"/>
    </source>
</evidence>
<evidence type="ECO:0000313" key="4">
    <source>
        <dbReference type="Proteomes" id="UP000828390"/>
    </source>
</evidence>
<sequence>MLKHRVSIAGMQGQPTGVRPPPQQHTGAQTHMATAPFVNPNPYTCSVPKSMNQIPVQMNSDKSMAYPGPTAQNINQYPGGYHPASSRDAYENPYNMAEESANYNPPQKHADQFNDRTLFQQYHMQGSAPSSHPMSIGQQGAHYTETRTNQSVGISNQVPLIVTSESTARDGSRITNEKYDYTDNIPTTPLRSPELSSSSDTGNLSLNEIIMSEKYREGVTEQDLLQVDTFYRSHKSDVFVCGCLANMYIGSVKNPEQWVFNATGIPLLLLDSGEHHRQRKLYIVLAEKGTGFTIWREVIDNLTSFKTPNANFHTMHLSKDHTKLAGLSYDDANKAKEFYCHLEKLTSDPDDDLLKLGNIKKKSKSMRDKKKKIKLPKKTEISQPCCFVHVTKLDRPMSESDLSNAGKGSPKVNEISAPFNFKHVTGTATDSNSLSGSLPNMLGSKLTLASSSSVDSGLSSEDRNSSKNSK</sequence>
<dbReference type="PROSITE" id="PS50229">
    <property type="entry name" value="WH1"/>
    <property type="match status" value="1"/>
</dbReference>
<dbReference type="GO" id="GO:0006357">
    <property type="term" value="P:regulation of transcription by RNA polymerase II"/>
    <property type="evidence" value="ECO:0007669"/>
    <property type="project" value="InterPro"/>
</dbReference>
<proteinExistence type="predicted"/>
<comment type="caution">
    <text evidence="3">The sequence shown here is derived from an EMBL/GenBank/DDBJ whole genome shotgun (WGS) entry which is preliminary data.</text>
</comment>
<feature type="compositionally biased region" description="Polar residues" evidence="1">
    <location>
        <begin position="184"/>
        <end position="200"/>
    </location>
</feature>
<dbReference type="OrthoDB" id="10021476at2759"/>
<keyword evidence="4" id="KW-1185">Reference proteome</keyword>
<dbReference type="GO" id="GO:0003700">
    <property type="term" value="F:DNA-binding transcription factor activity"/>
    <property type="evidence" value="ECO:0007669"/>
    <property type="project" value="InterPro"/>
</dbReference>
<reference evidence="3" key="2">
    <citation type="submission" date="2020-11" db="EMBL/GenBank/DDBJ databases">
        <authorList>
            <person name="McCartney M.A."/>
            <person name="Auch B."/>
            <person name="Kono T."/>
            <person name="Mallez S."/>
            <person name="Becker A."/>
            <person name="Gohl D.M."/>
            <person name="Silverstein K.A.T."/>
            <person name="Koren S."/>
            <person name="Bechman K.B."/>
            <person name="Herman A."/>
            <person name="Abrahante J.E."/>
            <person name="Garbe J."/>
        </authorList>
    </citation>
    <scope>NUCLEOTIDE SEQUENCE</scope>
    <source>
        <strain evidence="3">Duluth1</strain>
        <tissue evidence="3">Whole animal</tissue>
    </source>
</reference>
<feature type="compositionally biased region" description="Basic and acidic residues" evidence="1">
    <location>
        <begin position="460"/>
        <end position="470"/>
    </location>
</feature>
<dbReference type="InterPro" id="IPR000697">
    <property type="entry name" value="WH1/EVH1_dom"/>
</dbReference>
<organism evidence="3 4">
    <name type="scientific">Dreissena polymorpha</name>
    <name type="common">Zebra mussel</name>
    <name type="synonym">Mytilus polymorpha</name>
    <dbReference type="NCBI Taxonomy" id="45954"/>
    <lineage>
        <taxon>Eukaryota</taxon>
        <taxon>Metazoa</taxon>
        <taxon>Spiralia</taxon>
        <taxon>Lophotrochozoa</taxon>
        <taxon>Mollusca</taxon>
        <taxon>Bivalvia</taxon>
        <taxon>Autobranchia</taxon>
        <taxon>Heteroconchia</taxon>
        <taxon>Euheterodonta</taxon>
        <taxon>Imparidentia</taxon>
        <taxon>Neoheterodontei</taxon>
        <taxon>Myida</taxon>
        <taxon>Dreissenoidea</taxon>
        <taxon>Dreissenidae</taxon>
        <taxon>Dreissena</taxon>
    </lineage>
</organism>
<evidence type="ECO:0000313" key="3">
    <source>
        <dbReference type="EMBL" id="KAH3739629.1"/>
    </source>
</evidence>